<dbReference type="FunFam" id="2.10.70.10:FF:000003">
    <property type="entry name" value="Versican core protein"/>
    <property type="match status" value="1"/>
</dbReference>
<dbReference type="SMART" id="SM00181">
    <property type="entry name" value="EGF"/>
    <property type="match status" value="2"/>
</dbReference>
<accession>A0A6P7IZD3</accession>
<feature type="compositionally biased region" description="Polar residues" evidence="18">
    <location>
        <begin position="567"/>
        <end position="592"/>
    </location>
</feature>
<feature type="compositionally biased region" description="Low complexity" evidence="18">
    <location>
        <begin position="212"/>
        <end position="227"/>
    </location>
</feature>
<feature type="compositionally biased region" description="Polar residues" evidence="18">
    <location>
        <begin position="3588"/>
        <end position="3621"/>
    </location>
</feature>
<feature type="region of interest" description="Disordered" evidence="18">
    <location>
        <begin position="3925"/>
        <end position="3970"/>
    </location>
</feature>
<feature type="compositionally biased region" description="Low complexity" evidence="18">
    <location>
        <begin position="2126"/>
        <end position="2145"/>
    </location>
</feature>
<name>A0A6P7IZD3_9TELE</name>
<feature type="region of interest" description="Disordered" evidence="18">
    <location>
        <begin position="1"/>
        <end position="20"/>
    </location>
</feature>
<evidence type="ECO:0000256" key="8">
    <source>
        <dbReference type="ARBA" id="ARBA00022737"/>
    </source>
</evidence>
<feature type="compositionally biased region" description="Polar residues" evidence="18">
    <location>
        <begin position="3854"/>
        <end position="3885"/>
    </location>
</feature>
<evidence type="ECO:0000256" key="4">
    <source>
        <dbReference type="ARBA" id="ARBA00022525"/>
    </source>
</evidence>
<feature type="compositionally biased region" description="Polar residues" evidence="18">
    <location>
        <begin position="4252"/>
        <end position="4294"/>
    </location>
</feature>
<feature type="compositionally biased region" description="Polar residues" evidence="18">
    <location>
        <begin position="149"/>
        <end position="161"/>
    </location>
</feature>
<keyword evidence="13" id="KW-0472">Membrane</keyword>
<dbReference type="PROSITE" id="PS50026">
    <property type="entry name" value="EGF_3"/>
    <property type="match status" value="2"/>
</dbReference>
<feature type="compositionally biased region" description="Low complexity" evidence="18">
    <location>
        <begin position="4620"/>
        <end position="4638"/>
    </location>
</feature>
<feature type="compositionally biased region" description="Polar residues" evidence="18">
    <location>
        <begin position="5563"/>
        <end position="5572"/>
    </location>
</feature>
<feature type="region of interest" description="Disordered" evidence="18">
    <location>
        <begin position="330"/>
        <end position="368"/>
    </location>
</feature>
<evidence type="ECO:0000256" key="7">
    <source>
        <dbReference type="ARBA" id="ARBA00022729"/>
    </source>
</evidence>
<feature type="compositionally biased region" description="Polar residues" evidence="18">
    <location>
        <begin position="2809"/>
        <end position="2826"/>
    </location>
</feature>
<evidence type="ECO:0000256" key="2">
    <source>
        <dbReference type="ARBA" id="ARBA00004613"/>
    </source>
</evidence>
<dbReference type="SMART" id="SM00179">
    <property type="entry name" value="EGF_CA"/>
    <property type="match status" value="2"/>
</dbReference>
<feature type="compositionally biased region" description="Polar residues" evidence="18">
    <location>
        <begin position="2927"/>
        <end position="2940"/>
    </location>
</feature>
<feature type="compositionally biased region" description="Low complexity" evidence="18">
    <location>
        <begin position="3187"/>
        <end position="3206"/>
    </location>
</feature>
<feature type="compositionally biased region" description="Acidic residues" evidence="18">
    <location>
        <begin position="4295"/>
        <end position="4306"/>
    </location>
</feature>
<dbReference type="InterPro" id="IPR035976">
    <property type="entry name" value="Sushi/SCR/CCP_sf"/>
</dbReference>
<evidence type="ECO:0000256" key="16">
    <source>
        <dbReference type="PROSITE-ProRule" id="PRU00076"/>
    </source>
</evidence>
<evidence type="ECO:0000256" key="15">
    <source>
        <dbReference type="ARBA" id="ARBA00023180"/>
    </source>
</evidence>
<dbReference type="PROSITE" id="PS00010">
    <property type="entry name" value="ASX_HYDROXYL"/>
    <property type="match status" value="1"/>
</dbReference>
<feature type="region of interest" description="Disordered" evidence="18">
    <location>
        <begin position="4383"/>
        <end position="4479"/>
    </location>
</feature>
<feature type="compositionally biased region" description="Low complexity" evidence="18">
    <location>
        <begin position="2437"/>
        <end position="2461"/>
    </location>
</feature>
<feature type="domain" description="Sushi" evidence="21">
    <location>
        <begin position="6069"/>
        <end position="6129"/>
    </location>
</feature>
<keyword evidence="9" id="KW-0221">Differentiation</keyword>
<feature type="compositionally biased region" description="Polar residues" evidence="18">
    <location>
        <begin position="87"/>
        <end position="106"/>
    </location>
</feature>
<dbReference type="GO" id="GO:0010001">
    <property type="term" value="P:glial cell differentiation"/>
    <property type="evidence" value="ECO:0007669"/>
    <property type="project" value="TreeGrafter"/>
</dbReference>
<dbReference type="InterPro" id="IPR000436">
    <property type="entry name" value="Sushi_SCR_CCP_dom"/>
</dbReference>
<keyword evidence="14 16" id="KW-1015">Disulfide bond</keyword>
<comment type="caution">
    <text evidence="16">Lacks conserved residue(s) required for the propagation of feature annotation.</text>
</comment>
<feature type="compositionally biased region" description="Polar residues" evidence="18">
    <location>
        <begin position="3542"/>
        <end position="3555"/>
    </location>
</feature>
<keyword evidence="8" id="KW-0677">Repeat</keyword>
<feature type="compositionally biased region" description="Low complexity" evidence="18">
    <location>
        <begin position="1726"/>
        <end position="1747"/>
    </location>
</feature>
<feature type="region of interest" description="Disordered" evidence="18">
    <location>
        <begin position="797"/>
        <end position="977"/>
    </location>
</feature>
<feature type="compositionally biased region" description="Low complexity" evidence="18">
    <location>
        <begin position="2945"/>
        <end position="2958"/>
    </location>
</feature>
<dbReference type="PROSITE" id="PS00022">
    <property type="entry name" value="EGF_1"/>
    <property type="match status" value="2"/>
</dbReference>
<feature type="compositionally biased region" description="Low complexity" evidence="18">
    <location>
        <begin position="2393"/>
        <end position="2411"/>
    </location>
</feature>
<feature type="region of interest" description="Disordered" evidence="18">
    <location>
        <begin position="3542"/>
        <end position="3632"/>
    </location>
</feature>
<feature type="region of interest" description="Disordered" evidence="18">
    <location>
        <begin position="4252"/>
        <end position="4314"/>
    </location>
</feature>
<feature type="compositionally biased region" description="Polar residues" evidence="18">
    <location>
        <begin position="1151"/>
        <end position="1161"/>
    </location>
</feature>
<feature type="region of interest" description="Disordered" evidence="18">
    <location>
        <begin position="5064"/>
        <end position="5111"/>
    </location>
</feature>
<feature type="compositionally biased region" description="Polar residues" evidence="18">
    <location>
        <begin position="3410"/>
        <end position="3423"/>
    </location>
</feature>
<feature type="compositionally biased region" description="Polar residues" evidence="18">
    <location>
        <begin position="1655"/>
        <end position="1667"/>
    </location>
</feature>
<feature type="compositionally biased region" description="Basic and acidic residues" evidence="18">
    <location>
        <begin position="1898"/>
        <end position="1909"/>
    </location>
</feature>
<evidence type="ECO:0000256" key="18">
    <source>
        <dbReference type="SAM" id="MobiDB-lite"/>
    </source>
</evidence>
<dbReference type="SUPFAM" id="SSF56436">
    <property type="entry name" value="C-type lectin-like"/>
    <property type="match status" value="1"/>
</dbReference>
<feature type="region of interest" description="Disordered" evidence="18">
    <location>
        <begin position="3002"/>
        <end position="3111"/>
    </location>
</feature>
<dbReference type="Pfam" id="PF00008">
    <property type="entry name" value="EGF"/>
    <property type="match status" value="2"/>
</dbReference>
<dbReference type="Pfam" id="PF00059">
    <property type="entry name" value="Lectin_C"/>
    <property type="match status" value="1"/>
</dbReference>
<feature type="disulfide bond" evidence="16">
    <location>
        <begin position="5890"/>
        <end position="5899"/>
    </location>
</feature>
<dbReference type="InterPro" id="IPR018097">
    <property type="entry name" value="EGF_Ca-bd_CS"/>
</dbReference>
<feature type="compositionally biased region" description="Polar residues" evidence="18">
    <location>
        <begin position="2612"/>
        <end position="2628"/>
    </location>
</feature>
<feature type="compositionally biased region" description="Polar residues" evidence="18">
    <location>
        <begin position="5617"/>
        <end position="5639"/>
    </location>
</feature>
<keyword evidence="4" id="KW-0964">Secreted</keyword>
<feature type="region of interest" description="Disordered" evidence="18">
    <location>
        <begin position="1726"/>
        <end position="1921"/>
    </location>
</feature>
<dbReference type="FunFam" id="2.10.25.10:FF:000368">
    <property type="entry name" value="Delta-like 3 (Drosophila), isoform CRA_b"/>
    <property type="match status" value="1"/>
</dbReference>
<feature type="region of interest" description="Disordered" evidence="18">
    <location>
        <begin position="635"/>
        <end position="705"/>
    </location>
</feature>
<proteinExistence type="predicted"/>
<feature type="compositionally biased region" description="Polar residues" evidence="18">
    <location>
        <begin position="1276"/>
        <end position="1292"/>
    </location>
</feature>
<dbReference type="SMART" id="SM00034">
    <property type="entry name" value="CLECT"/>
    <property type="match status" value="1"/>
</dbReference>
<feature type="compositionally biased region" description="Low complexity" evidence="18">
    <location>
        <begin position="5719"/>
        <end position="5738"/>
    </location>
</feature>
<feature type="compositionally biased region" description="Low complexity" evidence="18">
    <location>
        <begin position="940"/>
        <end position="954"/>
    </location>
</feature>
<feature type="compositionally biased region" description="Polar residues" evidence="18">
    <location>
        <begin position="1543"/>
        <end position="1558"/>
    </location>
</feature>
<feature type="compositionally biased region" description="Low complexity" evidence="18">
    <location>
        <begin position="4809"/>
        <end position="4825"/>
    </location>
</feature>
<feature type="compositionally biased region" description="Polar residues" evidence="18">
    <location>
        <begin position="482"/>
        <end position="493"/>
    </location>
</feature>
<feature type="compositionally biased region" description="Polar residues" evidence="18">
    <location>
        <begin position="4831"/>
        <end position="4855"/>
    </location>
</feature>
<sequence>NGKQEITLGPQSLEEKEAKGTQIVTNVTTLGTSDEITTVFDFSWTDHPDDSSTVSTEEPTESLTSTEIPDVSEYDPDLILTGKDGTPSHTTQTTEVGSSVTYTTLVAPTGTPAEPQITGTTKETQTTKAHMETSVSTTSVPEEVGESGATPTYAKSDSVVTQKDKVEDESPVTSTTEEETKSTSTTPVVADNTQSTTQTMYTPSTVDDGGKTLTSTSDLQDSTGTQTPKELTSPSVFSSPASPEHTAKTDITPGIHTGSTESLETSQGGETVSQIPSISPTEKAATDVMSTPEEGSGVQTFTMFTTSSQSLTSAPTATSSSVSILTHTTEQAQQESEITSQTVQSAETDKTLGSAATHEKRTQDIKTTTSSYESIATTESPLYSAIKIIKTTMTSFTEMFIQHLSQSTSVTTVSPDQKVDTSSSADRGMTEKTPISLHSTATEVSSEGPSTSSSVVSPEALTAVSPDAGASDITEETEKTSHSTVPSDTPVISTQPTAESISYITGSTLKPETTTLFISTDTESSGDQMVDFTKESLIVSTTVSSITKKETPTVTVPHETEPAVTTSQSTDRPTTMSSETQEITTTKEASVSPEQILTFPSVDVDVSSFQQTKEASGTHTAASTAFSLFSTEKSTAMPGKDKDQTVKPSVSTISDKTETSPTMAPIDTDGSSDEIIDMFTTTSSETVKSPSLASTRAQTKQSLEPSVSTVDDEIVMASSTMSPSVASLISSTVLDIEDDSVSNISTMVESIPPFSESTMTLETASLILTTEAESSGDSTANVTKESSITITTVSSILTSESSSVTSTHKSETSDSSEVAVSTASSLYTTEKPMPLSPKTQETLTTSKSDTSVTSAAEGSTSTTDEDSSVKPTTETISKDTERSTVSSLFRTETPTSSPAEDVDKTEKPSLTTVTGETDKSAVTTPIDEEGSGTQTPDMFTTTSVRDTSSSVYSTQSPTTTSYRTEIPSLTDEPSGPSIYDELLTMSPSVDSLISSTDLDIEDDSVSNVSTMVESNPPFSGSTMKLETASVILTTEAESSGDSTADVTKDSSITITTVSSIMTSESTSVTSTYISETSHSSEAAVPTASSVYSTEKPAPLSPETQETLTTSKTETSSVTLAAETSTTDEESSVEPATETSSKDTVRSSVSSLFSTETPTSSPAEDVDQSEKPSLTPFTDEIDKSAVTTSIDEEGSGTQTPDMFTTTSVRDTLSSVYSTQSPTTTSHRTESLETDKTEMTSLTDEPSLSPKYDEILTISPSAASLISSTAPDIEDTSRSTVSSLFSTETPTSSPAEDVDQTEKPSLTPFTDETEKFAVTTPIDEEGSGTQTPDMFTTTSPVRDTSSSVYSTQSPTSTSHQTKMASLTDEPSSSPIYDELLPMSPSVDSLISSTVLDSKDDSVSNVSTMVESIPPFSGSTMKLETASVIFTTEAESSGDSTADVTKDSSITITTVSSILTSESSSVTSTHISETSDSSEAAVPTASSSYSTEKPTSLSPETQETLTTSKTDTSSVTSAAESSTSTTDEESSGEQTTETSSKDTVRPSVSSLFSTETPTSSPAEDVDQTEKPSLTPFTDEIDKYAVTTPIDEEGSGTQTPAMFTTTSPVRDTPSSSVYSTQSPPTTSHRTESLETDKTEITSLTDKPSLSPVYDEIPTMSPSVDSLLSSTVPDIEDDSASNVSTMVESIPPFSGSTMKPDAASVILTTEAESSGDSTVDVTKDSSITITTVSSILTSESTSVTSTHISETSDSSEAAVPTASSLFSTEKPTSVSPETQENLITSKTDTSSVISAAESSTSTTDEKSSGKPTTQTSSKDTVHSTVSSLFSTETPTSSPAEDVDQTKKPSLTPFNDETDKSAVTTPIEDEGSGTQTPDMFTTTSPLRDTSSSVYSSQSPTTTSHRTESPETDKTEMTPLTDEPSLSPKYDEILTMSLSVASFISSTVSDIEDTARSTVSSLFSTETPTSSPAEDVDQTEKPSLTSFTDETEKSAVITPIDEEGSGTQVPDIFSSTSPDRDASSSVYSTQSPPTTSLRTEMPSLTDEPSSPPIYDELLTMSPSVDSLVSSTLLDIEDDSVSNVSTMVESIPPFSESTIKLETASVIFTTEAESSGDSTADGTKDSSITITTVSSILTSESSSVTSTHISETSNSSEAAVPTASSLYSTEKPTPLSPGTQETLTTSKTDTSSVTSAVESSTSMTDEESSVEPTTQTSSKDTVHSTVSSLFSTETTTSSPAEDVDQTEETSLTPFTDEKDKSAVTTPIDEEGSGTQTPDMFTTTSPLRDTSSSVYSTQSPTSTSHQTKMASLTDEPSSSPIYDELLPMSPSVDSLISSTVLDSKDDSVSNVSAMVESIPPFSESTIKLETASFIFTTEAESSGDSSADGTKDSSITITTVSSLLTSESSSVTSTHISETSNSSEAAVPTASSLYNTEKPTPLSPETQETLTTSKTDTSSVTSAVESSTSITDEESSVEPTTQTSSKDTVRSSVSSLFSTETPTSSPAEDVDQSEKPSLTPFTDEIDKSAVTTSIDEEGSGTQTPDMFTTTSVRDTLSSVYSTQSPTTTSHRTESLETDKTEMTSLTDEPSLSPKYDEILTISPSAASLISSTAPDIEDTSRSTVSSLFSTETPTSSPAEDVDQTEKPSLTPFTDEKENSAVTTPIDEEGSGTQAPDIFSTTSPVRYTSSSVYSTQSPPTTSLRTEMPSLTDEPSSPPIYDELLTMSPSVDSLVSSTVLDIEDDSVSNVSTMVESIPPFSESTIKLETASVIFTTEAESSGDSTADGAKDSNITITTVSSILTSESSSVTSTHISETSNSSEPAVPTASSLYSTEKPTPLSPETQETLTTSKTDTSSVTSAAESSTSMTDEESSVEPTTQTSSKDTVRSTVSSLFSTETPTSSPAEDVDQTEETSLTPFTDEKDKSAVTTPIDEEGSGTQTPDMFTTTSPLRDASSSVYSSQSPTTTSHRTESPETDKTEMTSLTDEPSLSPKYDEILTMSLSVASFISSTVSDIEDTARSTVSSLFSTETPTSSPAEDVDQTEKPSLTSFTDETEKSAVITPIDEEGSGTQVPDIFSSTSPDRDTSSSVYSTQSPPTTSLRTEMPSLTEEPSSPPIYDELLTMSPSVDSLVSSTVLDIEDDSVSNVSTMVESIPPFSESTIKLETASVIFTTEAESSGDSTADGTKDSSITITTVSSILTSESSSVTSTHISETSDSSEAAVPTASSLYSTEKPTPLSPETQETLTTSKTDTSSVTSAAESSTSMTDEESSVEPTTQTSSKDTVRSTVSSLFSTETPTSSPAEDVDQTEETSLTLFTDEKDKSAITTPIDEEGSGTQTPDMFTTPSLRDTSTSVYSTQSPPTMSQRTESLETDKTEMTSLTDEPFLSPKYDDILTMSPSMASFILSTVPDIEDTARSTVSSLFRTETPTSSPAKDVDQTGKPSLTPFTDETENSAVTTPIDEEGSGTQAPDIISTPSPVRDKSSSVYSSQSPTTTSHRKESLETDKTEMTSLTDEPSLSPKYDEILTMSPSVASLISSTVSYIEDTARSTVSSLFSTETPTSSPAEDVDQTEKPSLTSFTDETEKSAVTTPIDEEGSGTQAPDIFSTTSPVRDTSSSVYSTQSPPTTSLMTEMPSLTDETSSPPMYDELLTMSPSVYSLVSSTVLDIEDDSVSNVSTMVESIPPFGQSTIKLETASVIFTTEAESSGDSTADGTKDSSITITTVSSILTSESSSVTSTHISETSNSSEAAVPTGSSLYSTEKPTPLSPETQETLTTSKTDTSSVTSAAESSTSMTDEESSVEPTTQTSSKDTVRSTVSSLFSTETPTSSPAEDVDQTEETSLTPFTDEKEKSAVTTPIDEEGSGTQTPDMFTTTSPVRDTSTSVYSTQSPPTMSLRTETASVIFTTEAESSGDSTADVTKDSSITITTVSSVTSTHISETSDSSEAAVPTASSLYSTEKPTPLSPETQETLTTSKSDKSSFTAEEAFSLLTTEESSGEPITEIFSKDTVRPTGSSLFSTEKSTALPVEDHNLTEKASVSAITDLDHSFTTHIVTSTLTPTTVVSLSDVSVPGTTAATALQSTLGSTVHKEGSGDQTSVMFTKTSAVTSSSVVSTLSSSVTPSVETEEEVDYSISPEFTFVESLPTFERTTNKPTTTPFTTSLFIEEEGSTDLATSPMLSTMTPETDETTVTPTIVSSMISTARLVSTPASPVSETTEVVRSDVTTASSLFSTEKTTSMVPSASSQSQSKYTFSTATAESQIALSQSTSQPGVESSTKSSSEYMTGTTQFSTTSEAVTSPVSDSESGDFTEADLSGDDTSTYTDETPIVTQTATEHPFVETTTLTVTSMYVEKEREFTAPASPFTLLTSQPMAIPSVTTSKVTSTYIDIEFSGDDLESSQDGSGAEVFTETTTKRRTEFTVATDETEIDDSSSTTQPTKEDSSSDHAPHVPTKVDISLSTTKKPSATTAAAHESSSVHSTKQTASSLFSTEKPKTTILLESGTSDTPTSKVPAVSSLYSTKKPYTTTYAQSTNISLSTTVTSSPDFTFIEGEGSGDQITSKPPLIETVTFGEAAGETATFVSVTPTSDEQVSSHEGEITPDIGSTVTSAATELPASSTVKDDFTVAEHITQPSSSTVTTSHTSEPSVSDQTGGDVTTVRPTSERKQDKFSPTSTSIPTIVYHSITDQQVVIVTPSSIQAKTDLTELTPTMVLHVSKPSASTSIIFTEEVKDEDKMFSSVTDSTREHSPTPELITKDDTIIDADTVSEIPSSSFYPTIQTEEAGGITAITLTQALDVTEEPEGSGTVGFTVFTATPTSATYSSLTSTSSADSLSTSKPVLSEYTSTSSEGTMSPQGTPASTVPTMSSSATDKVIEISTSSTFVLSQTSTESLESVTAVSSEEYMVSTSEKEKPTTSSPTILTATGHSTTDESIRLSILTQTTGPSVTVTPFTATASTELSTVKPKDESSLSISTSSVKSTASSLFSTEKSTGTLPGSTLTPFFSTSVTPFSGITDTSTIVEAEPVTLSISSPKPRVASSLYSTTKPIVTSTATLSQPSHTDTLLVSSITDVADMEGSGDEISGTTTVPYKAESAKTVDTPVSPLSSTEEATTNTQMDEHPTTESEIIASSVTLASTGRISTPAHKETTSMSTQSPSTSTVSSLLTPEFDVTVQFVTTFVPEPDTTQPESFFQQARSETTFTHHSHTDISSEKILLATTSPILPSEAGDLSPWIKVTITSQEGSTPEEPTQSPVTKEVLAGSEGGTETDSEETSTSPLRGTETEPPVIGSTTPNLTPEISTKPEEETWSVETTSPVASSSVETSTVSLSEQTSISEQTEMTPYTNVSSLLTSENILVASPSYATDQETSAKMIATPSPPSTELTTAASLKTDTSAVSENISVSTEKSVFISTEEEGSGIFDSSAITTTSTVTTNVVTSTLPSQITSTQTDKLDSSTSEETSDETFITKTYGTQSAAMTTSAESPTALTSLLSAATDSESEEIQTADLTSMHRPTVVTQGADVSRSSETEVPSKHDVVVQFVTTISPVEPFTTPKELFEQVKSDITLTHRPDIPSQDISLTTSHPMSAKHETSQKTDNPAIDEISSGTPSTVYNNDYESPPDYDAMNRNILESPSTLNDTTILQPVSESSKGTLHDQKDSLPEKKTTEPPVVGAAITIMTSTPITAASVSSFESRSESGSEESMSMASTVIVDGNKVENFTTEPSMFRTVAESESGSSESASASSESPSSELMTTATPSIKSMEQQTLSLDEIQTVFKAETTTTPKMDSVSLEGTSGTEEVTRSSAEFTTMSPSHTQSHTVVVTPTADYEDLEADLTAPPSLIEGEPPIKGEEITAQPDIGLDLAHTVVGETVEIPGIYTCTEDVCQNGGTCYKSGSTYTCSCAPGYTGDRCETDIDECQSNPCRNGGTCVDGLASFTCVCLPSYSGLYCEEDTETCDYGWHKFQGHCYRYFPQRRNWDTAERECRIQGAHLASILSHEEQQFVNRLGQDYQWIGLNDKMFDSDFRWTDGSPMQYENWRPNQPDSFFSSGEDCVVMIWHEDGQWNDVPCNYHLTYTCKKGTVACSQPPLVENARTFGKRRERYEINSLVRYQCRTGFIQRHLPTIRCRGDGHWDIPKIICMSPSNYQRTFMRRHQHNSLYSINNFKKWQGEAFRIHQQRYRGRRDRTEHKRRQ</sequence>
<feature type="region of interest" description="Disordered" evidence="18">
    <location>
        <begin position="1452"/>
        <end position="1694"/>
    </location>
</feature>
<feature type="compositionally biased region" description="Polar residues" evidence="18">
    <location>
        <begin position="228"/>
        <end position="241"/>
    </location>
</feature>
<dbReference type="Gene3D" id="3.10.100.10">
    <property type="entry name" value="Mannose-Binding Protein A, subunit A"/>
    <property type="match status" value="1"/>
</dbReference>
<feature type="compositionally biased region" description="Polar residues" evidence="18">
    <location>
        <begin position="3794"/>
        <end position="3821"/>
    </location>
</feature>
<evidence type="ECO:0000259" key="21">
    <source>
        <dbReference type="PROSITE" id="PS50923"/>
    </source>
</evidence>
<dbReference type="Proteomes" id="UP000515145">
    <property type="component" value="Chromosome 9"/>
</dbReference>
<feature type="compositionally biased region" description="Polar residues" evidence="18">
    <location>
        <begin position="2661"/>
        <end position="2694"/>
    </location>
</feature>
<feature type="compositionally biased region" description="Low complexity" evidence="18">
    <location>
        <begin position="550"/>
        <end position="566"/>
    </location>
</feature>
<dbReference type="GO" id="GO:0007219">
    <property type="term" value="P:Notch signaling pathway"/>
    <property type="evidence" value="ECO:0007669"/>
    <property type="project" value="UniProtKB-KW"/>
</dbReference>
<feature type="compositionally biased region" description="Low complexity" evidence="18">
    <location>
        <begin position="5297"/>
        <end position="5321"/>
    </location>
</feature>
<dbReference type="GO" id="GO:0016020">
    <property type="term" value="C:membrane"/>
    <property type="evidence" value="ECO:0007669"/>
    <property type="project" value="UniProtKB-SubCell"/>
</dbReference>
<feature type="compositionally biased region" description="Low complexity" evidence="18">
    <location>
        <begin position="118"/>
        <end position="127"/>
    </location>
</feature>
<feature type="region of interest" description="Disordered" evidence="18">
    <location>
        <begin position="3719"/>
        <end position="3885"/>
    </location>
</feature>
<feature type="compositionally biased region" description="Low complexity" evidence="18">
    <location>
        <begin position="1102"/>
        <end position="1124"/>
    </location>
</feature>
<feature type="compositionally biased region" description="Low complexity" evidence="18">
    <location>
        <begin position="51"/>
        <end position="67"/>
    </location>
</feature>
<dbReference type="CDD" id="cd00054">
    <property type="entry name" value="EGF_CA"/>
    <property type="match status" value="2"/>
</dbReference>
<feature type="compositionally biased region" description="Polar residues" evidence="18">
    <location>
        <begin position="1256"/>
        <end position="1268"/>
    </location>
</feature>
<feature type="region of interest" description="Disordered" evidence="18">
    <location>
        <begin position="2393"/>
        <end position="2709"/>
    </location>
</feature>
<feature type="compositionally biased region" description="Polar residues" evidence="18">
    <location>
        <begin position="2146"/>
        <end position="2163"/>
    </location>
</feature>
<feature type="region of interest" description="Disordered" evidence="18">
    <location>
        <begin position="2126"/>
        <end position="2314"/>
    </location>
</feature>
<feature type="domain" description="EGF-like" evidence="19">
    <location>
        <begin position="5902"/>
        <end position="5938"/>
    </location>
</feature>
<reference evidence="23" key="1">
    <citation type="submission" date="2025-08" db="UniProtKB">
        <authorList>
            <consortium name="RefSeq"/>
        </authorList>
    </citation>
    <scope>IDENTIFICATION</scope>
</reference>
<dbReference type="GO" id="GO:0045202">
    <property type="term" value="C:synapse"/>
    <property type="evidence" value="ECO:0007669"/>
    <property type="project" value="TreeGrafter"/>
</dbReference>
<feature type="disulfide bond" evidence="17">
    <location>
        <begin position="6071"/>
        <end position="6114"/>
    </location>
</feature>
<dbReference type="InterPro" id="IPR033987">
    <property type="entry name" value="CSPG_CTLD"/>
</dbReference>
<dbReference type="PANTHER" id="PTHR22804">
    <property type="entry name" value="AGGRECAN/VERSICAN PROTEOGLYCAN"/>
    <property type="match status" value="1"/>
</dbReference>
<dbReference type="PANTHER" id="PTHR22804:SF54">
    <property type="match status" value="1"/>
</dbReference>
<dbReference type="CDD" id="cd03588">
    <property type="entry name" value="CLECT_CSPGs"/>
    <property type="match status" value="1"/>
</dbReference>
<feature type="compositionally biased region" description="Low complexity" evidence="18">
    <location>
        <begin position="1883"/>
        <end position="1897"/>
    </location>
</feature>
<feature type="compositionally biased region" description="Polar residues" evidence="18">
    <location>
        <begin position="5228"/>
        <end position="5242"/>
    </location>
</feature>
<feature type="compositionally biased region" description="Low complexity" evidence="18">
    <location>
        <begin position="2281"/>
        <end position="2298"/>
    </location>
</feature>
<feature type="region of interest" description="Disordered" evidence="18">
    <location>
        <begin position="5555"/>
        <end position="5655"/>
    </location>
</feature>
<feature type="compositionally biased region" description="Polar residues" evidence="18">
    <location>
        <begin position="5592"/>
        <end position="5604"/>
    </location>
</feature>
<feature type="compositionally biased region" description="Polar residues" evidence="18">
    <location>
        <begin position="406"/>
        <end position="425"/>
    </location>
</feature>
<feature type="compositionally biased region" description="Polar residues" evidence="18">
    <location>
        <begin position="3941"/>
        <end position="3970"/>
    </location>
</feature>
<keyword evidence="22" id="KW-1185">Reference proteome</keyword>
<dbReference type="PROSITE" id="PS50923">
    <property type="entry name" value="SUSHI"/>
    <property type="match status" value="1"/>
</dbReference>
<feature type="region of interest" description="Disordered" evidence="18">
    <location>
        <begin position="5228"/>
        <end position="5323"/>
    </location>
</feature>
<dbReference type="Gene3D" id="2.10.25.10">
    <property type="entry name" value="Laminin"/>
    <property type="match status" value="2"/>
</dbReference>
<evidence type="ECO:0000256" key="6">
    <source>
        <dbReference type="ARBA" id="ARBA00022692"/>
    </source>
</evidence>
<organism evidence="22 23">
    <name type="scientific">Parambassis ranga</name>
    <name type="common">Indian glassy fish</name>
    <dbReference type="NCBI Taxonomy" id="210632"/>
    <lineage>
        <taxon>Eukaryota</taxon>
        <taxon>Metazoa</taxon>
        <taxon>Chordata</taxon>
        <taxon>Craniata</taxon>
        <taxon>Vertebrata</taxon>
        <taxon>Euteleostomi</taxon>
        <taxon>Actinopterygii</taxon>
        <taxon>Neopterygii</taxon>
        <taxon>Teleostei</taxon>
        <taxon>Neoteleostei</taxon>
        <taxon>Acanthomorphata</taxon>
        <taxon>Ovalentaria</taxon>
        <taxon>Ambassidae</taxon>
        <taxon>Parambassis</taxon>
    </lineage>
</organism>
<keyword evidence="15" id="KW-0325">Glycoprotein</keyword>
<feature type="compositionally biased region" description="Low complexity" evidence="18">
    <location>
        <begin position="2171"/>
        <end position="2195"/>
    </location>
</feature>
<feature type="compositionally biased region" description="Polar residues" evidence="18">
    <location>
        <begin position="5091"/>
        <end position="5104"/>
    </location>
</feature>
<feature type="disulfide bond" evidence="16">
    <location>
        <begin position="5928"/>
        <end position="5937"/>
    </location>
</feature>
<feature type="compositionally biased region" description="Polar residues" evidence="18">
    <location>
        <begin position="3010"/>
        <end position="3026"/>
    </location>
</feature>
<feature type="compositionally biased region" description="Low complexity" evidence="18">
    <location>
        <begin position="1498"/>
        <end position="1522"/>
    </location>
</feature>
<feature type="compositionally biased region" description="Low complexity" evidence="18">
    <location>
        <begin position="3719"/>
        <end position="3735"/>
    </location>
</feature>
<dbReference type="FunFam" id="3.10.100.10:FF:000003">
    <property type="entry name" value="Versican core protein"/>
    <property type="match status" value="1"/>
</dbReference>
<feature type="compositionally biased region" description="Polar residues" evidence="18">
    <location>
        <begin position="3080"/>
        <end position="3092"/>
    </location>
</feature>
<dbReference type="PROSITE" id="PS50041">
    <property type="entry name" value="C_TYPE_LECTIN_2"/>
    <property type="match status" value="1"/>
</dbReference>
<dbReference type="CDD" id="cd00033">
    <property type="entry name" value="CCP"/>
    <property type="match status" value="1"/>
</dbReference>
<feature type="region of interest" description="Disordered" evidence="18">
    <location>
        <begin position="2789"/>
        <end position="2982"/>
    </location>
</feature>
<dbReference type="PROSITE" id="PS01187">
    <property type="entry name" value="EGF_CA"/>
    <property type="match status" value="1"/>
</dbReference>
<feature type="compositionally biased region" description="Polar residues" evidence="18">
    <location>
        <begin position="1591"/>
        <end position="1623"/>
    </location>
</feature>
<evidence type="ECO:0000256" key="9">
    <source>
        <dbReference type="ARBA" id="ARBA00022782"/>
    </source>
</evidence>
<feature type="region of interest" description="Disordered" evidence="18">
    <location>
        <begin position="43"/>
        <end position="296"/>
    </location>
</feature>
<evidence type="ECO:0000256" key="1">
    <source>
        <dbReference type="ARBA" id="ARBA00004479"/>
    </source>
</evidence>
<feature type="compositionally biased region" description="Polar residues" evidence="18">
    <location>
        <begin position="2412"/>
        <end position="2429"/>
    </location>
</feature>
<feature type="compositionally biased region" description="Basic and acidic residues" evidence="18">
    <location>
        <begin position="2959"/>
        <end position="2970"/>
    </location>
</feature>
<feature type="compositionally biased region" description="Basic and acidic residues" evidence="18">
    <location>
        <begin position="5640"/>
        <end position="5654"/>
    </location>
</feature>
<feature type="region of interest" description="Disordered" evidence="18">
    <location>
        <begin position="4620"/>
        <end position="4661"/>
    </location>
</feature>
<feature type="compositionally biased region" description="Low complexity" evidence="18">
    <location>
        <begin position="3232"/>
        <end position="3256"/>
    </location>
</feature>
<keyword evidence="6" id="KW-0812">Transmembrane</keyword>
<feature type="compositionally biased region" description="Polar residues" evidence="18">
    <location>
        <begin position="3325"/>
        <end position="3358"/>
    </location>
</feature>
<feature type="region of interest" description="Disordered" evidence="18">
    <location>
        <begin position="3187"/>
        <end position="3378"/>
    </location>
</feature>
<dbReference type="InterPro" id="IPR018378">
    <property type="entry name" value="C-type_lectin_CS"/>
</dbReference>
<feature type="compositionally biased region" description="Polar residues" evidence="18">
    <location>
        <begin position="1949"/>
        <end position="1965"/>
    </location>
</feature>
<keyword evidence="3" id="KW-0217">Developmental protein</keyword>
<feature type="compositionally biased region" description="Low complexity" evidence="18">
    <location>
        <begin position="797"/>
        <end position="807"/>
    </location>
</feature>
<feature type="compositionally biased region" description="Polar residues" evidence="18">
    <location>
        <begin position="2867"/>
        <end position="2894"/>
    </location>
</feature>
<dbReference type="InterPro" id="IPR050691">
    <property type="entry name" value="Hyaluronan_bind_Proteoglycan"/>
</dbReference>
<feature type="domain" description="EGF-like" evidence="19">
    <location>
        <begin position="5864"/>
        <end position="5900"/>
    </location>
</feature>
<feature type="region of interest" description="Disordered" evidence="18">
    <location>
        <begin position="5716"/>
        <end position="5742"/>
    </location>
</feature>
<keyword evidence="12" id="KW-1133">Transmembrane helix</keyword>
<feature type="compositionally biased region" description="Basic and acidic residues" evidence="18">
    <location>
        <begin position="2561"/>
        <end position="2572"/>
    </location>
</feature>
<feature type="compositionally biased region" description="Polar residues" evidence="18">
    <location>
        <begin position="679"/>
        <end position="705"/>
    </location>
</feature>
<feature type="compositionally biased region" description="Polar residues" evidence="18">
    <location>
        <begin position="1481"/>
        <end position="1497"/>
    </location>
</feature>
<dbReference type="GO" id="GO:0005615">
    <property type="term" value="C:extracellular space"/>
    <property type="evidence" value="ECO:0007669"/>
    <property type="project" value="TreeGrafter"/>
</dbReference>
<keyword evidence="10" id="KW-0832">Ubl conjugation</keyword>
<feature type="compositionally biased region" description="Polar residues" evidence="18">
    <location>
        <begin position="4639"/>
        <end position="4650"/>
    </location>
</feature>
<dbReference type="InterPro" id="IPR016187">
    <property type="entry name" value="CTDL_fold"/>
</dbReference>
<feature type="compositionally biased region" description="Basic and acidic residues" evidence="18">
    <location>
        <begin position="1624"/>
        <end position="1635"/>
    </location>
</feature>
<feature type="compositionally biased region" description="Polar residues" evidence="18">
    <location>
        <begin position="1325"/>
        <end position="1341"/>
    </location>
</feature>
<feature type="compositionally biased region" description="Polar residues" evidence="18">
    <location>
        <begin position="3431"/>
        <end position="3448"/>
    </location>
</feature>
<feature type="region of interest" description="Disordered" evidence="18">
    <location>
        <begin position="1941"/>
        <end position="2050"/>
    </location>
</feature>
<evidence type="ECO:0000256" key="5">
    <source>
        <dbReference type="ARBA" id="ARBA00022536"/>
    </source>
</evidence>
<feature type="compositionally biased region" description="Polar residues" evidence="18">
    <location>
        <begin position="330"/>
        <end position="346"/>
    </location>
</feature>
<feature type="compositionally biased region" description="Basic and acidic residues" evidence="18">
    <location>
        <begin position="3488"/>
        <end position="3499"/>
    </location>
</feature>
<feature type="non-terminal residue" evidence="23">
    <location>
        <position position="1"/>
    </location>
</feature>
<evidence type="ECO:0000256" key="14">
    <source>
        <dbReference type="ARBA" id="ARBA00023157"/>
    </source>
</evidence>
<feature type="compositionally biased region" description="Low complexity" evidence="18">
    <location>
        <begin position="2834"/>
        <end position="2858"/>
    </location>
</feature>
<dbReference type="InterPro" id="IPR000152">
    <property type="entry name" value="EGF-type_Asp/Asn_hydroxyl_site"/>
</dbReference>
<keyword evidence="17" id="KW-0768">Sushi</keyword>
<gene>
    <name evidence="23" type="primary">LOC114441157</name>
</gene>
<dbReference type="SMART" id="SM00032">
    <property type="entry name" value="CCP"/>
    <property type="match status" value="1"/>
</dbReference>
<feature type="compositionally biased region" description="Polar residues" evidence="18">
    <location>
        <begin position="1804"/>
        <end position="1833"/>
    </location>
</feature>
<feature type="compositionally biased region" description="Low complexity" evidence="18">
    <location>
        <begin position="4449"/>
        <end position="4470"/>
    </location>
</feature>
<dbReference type="InterPro" id="IPR000742">
    <property type="entry name" value="EGF"/>
</dbReference>
<feature type="compositionally biased region" description="Basic and acidic residues" evidence="18">
    <location>
        <begin position="1225"/>
        <end position="1236"/>
    </location>
</feature>
<dbReference type="GO" id="GO:0007417">
    <property type="term" value="P:central nervous system development"/>
    <property type="evidence" value="ECO:0007669"/>
    <property type="project" value="TreeGrafter"/>
</dbReference>
<keyword evidence="5 16" id="KW-0245">EGF-like domain</keyword>
<feature type="region of interest" description="Disordered" evidence="18">
    <location>
        <begin position="4892"/>
        <end position="4913"/>
    </location>
</feature>
<dbReference type="InterPro" id="IPR001304">
    <property type="entry name" value="C-type_lectin-like"/>
</dbReference>
<feature type="compositionally biased region" description="Polar residues" evidence="18">
    <location>
        <begin position="5277"/>
        <end position="5287"/>
    </location>
</feature>
<evidence type="ECO:0000259" key="20">
    <source>
        <dbReference type="PROSITE" id="PS50041"/>
    </source>
</evidence>
<feature type="compositionally biased region" description="Polar residues" evidence="18">
    <location>
        <begin position="1360"/>
        <end position="1372"/>
    </location>
</feature>
<dbReference type="Gene3D" id="2.10.70.10">
    <property type="entry name" value="Complement Module, domain 1"/>
    <property type="match status" value="1"/>
</dbReference>
<feature type="compositionally biased region" description="Low complexity" evidence="18">
    <location>
        <begin position="1060"/>
        <end position="1077"/>
    </location>
</feature>
<protein>
    <submittedName>
        <fullName evidence="23">Uncharacterized threonine-rich GPI-anchored glycoprotein PJ4664.02-like</fullName>
    </submittedName>
</protein>
<dbReference type="GO" id="GO:0001501">
    <property type="term" value="P:skeletal system development"/>
    <property type="evidence" value="ECO:0007669"/>
    <property type="project" value="TreeGrafter"/>
</dbReference>
<feature type="region of interest" description="Disordered" evidence="18">
    <location>
        <begin position="3410"/>
        <end position="3513"/>
    </location>
</feature>
<feature type="compositionally biased region" description="Low complexity" evidence="18">
    <location>
        <begin position="1452"/>
        <end position="1472"/>
    </location>
</feature>
<feature type="region of interest" description="Disordered" evidence="18">
    <location>
        <begin position="1060"/>
        <end position="1375"/>
    </location>
</feature>
<dbReference type="PROSITE" id="PS01186">
    <property type="entry name" value="EGF_2"/>
    <property type="match status" value="1"/>
</dbReference>
<feature type="compositionally biased region" description="Polar residues" evidence="18">
    <location>
        <begin position="1866"/>
        <end position="1882"/>
    </location>
</feature>
<dbReference type="Pfam" id="PF00084">
    <property type="entry name" value="Sushi"/>
    <property type="match status" value="1"/>
</dbReference>
<dbReference type="GO" id="GO:0002052">
    <property type="term" value="P:positive regulation of neuroblast proliferation"/>
    <property type="evidence" value="ECO:0007669"/>
    <property type="project" value="TreeGrafter"/>
</dbReference>
<feature type="compositionally biased region" description="Polar residues" evidence="18">
    <location>
        <begin position="2299"/>
        <end position="2311"/>
    </location>
</feature>
<evidence type="ECO:0000256" key="13">
    <source>
        <dbReference type="ARBA" id="ARBA00023136"/>
    </source>
</evidence>
<feature type="compositionally biased region" description="Polar residues" evidence="18">
    <location>
        <begin position="883"/>
        <end position="898"/>
    </location>
</feature>
<feature type="region of interest" description="Disordered" evidence="18">
    <location>
        <begin position="5494"/>
        <end position="5520"/>
    </location>
</feature>
<feature type="compositionally biased region" description="Polar residues" evidence="18">
    <location>
        <begin position="2520"/>
        <end position="2560"/>
    </location>
</feature>
<evidence type="ECO:0000256" key="12">
    <source>
        <dbReference type="ARBA" id="ARBA00022989"/>
    </source>
</evidence>
<feature type="compositionally biased region" description="Basic and acidic residues" evidence="18">
    <location>
        <begin position="4428"/>
        <end position="4438"/>
    </location>
</feature>
<dbReference type="InParanoid" id="A0A6P7IZD3"/>
<feature type="region of interest" description="Disordered" evidence="18">
    <location>
        <begin position="4809"/>
        <end position="4855"/>
    </location>
</feature>
<feature type="disulfide bond" evidence="17">
    <location>
        <begin position="6100"/>
        <end position="6127"/>
    </location>
</feature>
<evidence type="ECO:0000256" key="11">
    <source>
        <dbReference type="ARBA" id="ARBA00022976"/>
    </source>
</evidence>
<dbReference type="GeneID" id="114441157"/>
<feature type="compositionally biased region" description="Polar residues" evidence="18">
    <location>
        <begin position="191"/>
        <end position="205"/>
    </location>
</feature>
<dbReference type="PROSITE" id="PS00615">
    <property type="entry name" value="C_TYPE_LECTIN_1"/>
    <property type="match status" value="1"/>
</dbReference>
<feature type="compositionally biased region" description="Low complexity" evidence="18">
    <location>
        <begin position="5137"/>
        <end position="5151"/>
    </location>
</feature>
<evidence type="ECO:0000256" key="3">
    <source>
        <dbReference type="ARBA" id="ARBA00022473"/>
    </source>
</evidence>
<evidence type="ECO:0000259" key="19">
    <source>
        <dbReference type="PROSITE" id="PS50026"/>
    </source>
</evidence>
<feature type="compositionally biased region" description="Polar residues" evidence="18">
    <location>
        <begin position="815"/>
        <end position="828"/>
    </location>
</feature>
<feature type="compositionally biased region" description="Polar residues" evidence="18">
    <location>
        <begin position="1184"/>
        <end position="1224"/>
    </location>
</feature>
<feature type="compositionally biased region" description="Low complexity" evidence="18">
    <location>
        <begin position="3761"/>
        <end position="3785"/>
    </location>
</feature>
<feature type="compositionally biased region" description="Polar residues" evidence="18">
    <location>
        <begin position="2487"/>
        <end position="2497"/>
    </location>
</feature>
<feature type="compositionally biased region" description="Low complexity" evidence="18">
    <location>
        <begin position="442"/>
        <end position="459"/>
    </location>
</feature>
<evidence type="ECO:0000313" key="23">
    <source>
        <dbReference type="RefSeq" id="XP_028269745.1"/>
    </source>
</evidence>
<keyword evidence="11" id="KW-0914">Notch signaling pathway</keyword>
<feature type="compositionally biased region" description="Polar residues" evidence="18">
    <location>
        <begin position="837"/>
        <end position="858"/>
    </location>
</feature>
<dbReference type="SUPFAM" id="SSF57196">
    <property type="entry name" value="EGF/Laminin"/>
    <property type="match status" value="1"/>
</dbReference>
<feature type="region of interest" description="Disordered" evidence="18">
    <location>
        <begin position="5128"/>
        <end position="5151"/>
    </location>
</feature>
<feature type="compositionally biased region" description="Polar residues" evidence="18">
    <location>
        <begin position="3215"/>
        <end position="3224"/>
    </location>
</feature>
<dbReference type="GO" id="GO:0072534">
    <property type="term" value="C:perineuronal net"/>
    <property type="evidence" value="ECO:0007669"/>
    <property type="project" value="TreeGrafter"/>
</dbReference>
<keyword evidence="7" id="KW-0732">Signal</keyword>
<dbReference type="RefSeq" id="XP_028269745.1">
    <property type="nucleotide sequence ID" value="XM_028413944.1"/>
</dbReference>
<dbReference type="InterPro" id="IPR016186">
    <property type="entry name" value="C-type_lectin-like/link_sf"/>
</dbReference>
<feature type="compositionally biased region" description="Polar residues" evidence="18">
    <location>
        <begin position="2264"/>
        <end position="2280"/>
    </location>
</feature>
<comment type="subcellular location">
    <subcellularLocation>
        <location evidence="1">Membrane</location>
        <topology evidence="1">Single-pass type I membrane protein</topology>
    </subcellularLocation>
    <subcellularLocation>
        <location evidence="2">Secreted</location>
    </subcellularLocation>
</comment>
<feature type="compositionally biased region" description="Polar residues" evidence="18">
    <location>
        <begin position="257"/>
        <end position="280"/>
    </location>
</feature>
<dbReference type="OrthoDB" id="441660at2759"/>
<feature type="region of interest" description="Disordered" evidence="18">
    <location>
        <begin position="406"/>
        <end position="493"/>
    </location>
</feature>
<feature type="compositionally biased region" description="Low complexity" evidence="18">
    <location>
        <begin position="2216"/>
        <end position="2230"/>
    </location>
</feature>
<dbReference type="InterPro" id="IPR001881">
    <property type="entry name" value="EGF-like_Ca-bd_dom"/>
</dbReference>
<feature type="region of interest" description="Disordered" evidence="18">
    <location>
        <begin position="550"/>
        <end position="592"/>
    </location>
</feature>
<feature type="compositionally biased region" description="Low complexity" evidence="18">
    <location>
        <begin position="2789"/>
        <end position="2808"/>
    </location>
</feature>
<feature type="compositionally biased region" description="Polar residues" evidence="18">
    <location>
        <begin position="2592"/>
        <end position="2604"/>
    </location>
</feature>
<feature type="compositionally biased region" description="Low complexity" evidence="18">
    <location>
        <begin position="3475"/>
        <end position="3486"/>
    </location>
</feature>
<evidence type="ECO:0000313" key="22">
    <source>
        <dbReference type="Proteomes" id="UP000515145"/>
    </source>
</evidence>
<feature type="compositionally biased region" description="Polar residues" evidence="18">
    <location>
        <begin position="646"/>
        <end position="662"/>
    </location>
</feature>
<feature type="compositionally biased region" description="Polar residues" evidence="18">
    <location>
        <begin position="3736"/>
        <end position="3753"/>
    </location>
</feature>
<dbReference type="FunFam" id="2.10.25.10:FF:000004">
    <property type="entry name" value="Neurogenic locus notch 1"/>
    <property type="match status" value="1"/>
</dbReference>
<feature type="compositionally biased region" description="Low complexity" evidence="18">
    <location>
        <begin position="1342"/>
        <end position="1359"/>
    </location>
</feature>
<feature type="compositionally biased region" description="Polar residues" evidence="18">
    <location>
        <begin position="2019"/>
        <end position="2031"/>
    </location>
</feature>
<feature type="compositionally biased region" description="Polar residues" evidence="18">
    <location>
        <begin position="1756"/>
        <end position="1782"/>
    </location>
</feature>
<feature type="compositionally biased region" description="Polar residues" evidence="18">
    <location>
        <begin position="908"/>
        <end position="923"/>
    </location>
</feature>
<evidence type="ECO:0000256" key="10">
    <source>
        <dbReference type="ARBA" id="ARBA00022843"/>
    </source>
</evidence>
<feature type="compositionally biased region" description="Low complexity" evidence="18">
    <location>
        <begin position="2474"/>
        <end position="2486"/>
    </location>
</feature>
<dbReference type="GO" id="GO:0005509">
    <property type="term" value="F:calcium ion binding"/>
    <property type="evidence" value="ECO:0007669"/>
    <property type="project" value="InterPro"/>
</dbReference>
<feature type="compositionally biased region" description="Polar residues" evidence="18">
    <location>
        <begin position="3265"/>
        <end position="3292"/>
    </location>
</feature>
<dbReference type="SUPFAM" id="SSF57535">
    <property type="entry name" value="Complement control module/SCR domain"/>
    <property type="match status" value="1"/>
</dbReference>
<evidence type="ECO:0000256" key="17">
    <source>
        <dbReference type="PROSITE-ProRule" id="PRU00302"/>
    </source>
</evidence>
<feature type="compositionally biased region" description="Low complexity" evidence="18">
    <location>
        <begin position="1783"/>
        <end position="1797"/>
    </location>
</feature>
<feature type="domain" description="C-type lectin" evidence="20">
    <location>
        <begin position="5951"/>
        <end position="6065"/>
    </location>
</feature>